<dbReference type="InterPro" id="IPR006683">
    <property type="entry name" value="Thioestr_dom"/>
</dbReference>
<keyword evidence="1" id="KW-0378">Hydrolase</keyword>
<dbReference type="InterPro" id="IPR003736">
    <property type="entry name" value="PAAI_dom"/>
</dbReference>
<dbReference type="SUPFAM" id="SSF54637">
    <property type="entry name" value="Thioesterase/thiol ester dehydrase-isomerase"/>
    <property type="match status" value="1"/>
</dbReference>
<gene>
    <name evidence="3" type="ORF">KAR29_11130</name>
</gene>
<proteinExistence type="predicted"/>
<reference evidence="4" key="1">
    <citation type="submission" date="2021-04" db="EMBL/GenBank/DDBJ databases">
        <title>A novel Synergistetes isolate from a pyrite-forming mixed culture.</title>
        <authorList>
            <person name="Bunk B."/>
            <person name="Sproer C."/>
            <person name="Spring S."/>
            <person name="Pester M."/>
        </authorList>
    </citation>
    <scope>NUCLEOTIDE SEQUENCE [LARGE SCALE GENOMIC DNA]</scope>
    <source>
        <strain evidence="4">J.5.4.2-T.3.5.2</strain>
    </source>
</reference>
<dbReference type="AlphaFoldDB" id="A0A9Q7AM19"/>
<dbReference type="InterPro" id="IPR052061">
    <property type="entry name" value="PTE-AB_protein"/>
</dbReference>
<evidence type="ECO:0000313" key="4">
    <source>
        <dbReference type="Proteomes" id="UP000671879"/>
    </source>
</evidence>
<dbReference type="Gene3D" id="3.10.129.10">
    <property type="entry name" value="Hotdog Thioesterase"/>
    <property type="match status" value="1"/>
</dbReference>
<dbReference type="PANTHER" id="PTHR47260:SF1">
    <property type="entry name" value="UPF0644 PROTEIN PB2B4.06"/>
    <property type="match status" value="1"/>
</dbReference>
<dbReference type="NCBIfam" id="TIGR00369">
    <property type="entry name" value="unchar_dom_1"/>
    <property type="match status" value="1"/>
</dbReference>
<feature type="domain" description="Thioesterase" evidence="2">
    <location>
        <begin position="50"/>
        <end position="124"/>
    </location>
</feature>
<dbReference type="CDD" id="cd03443">
    <property type="entry name" value="PaaI_thioesterase"/>
    <property type="match status" value="1"/>
</dbReference>
<dbReference type="Proteomes" id="UP000671879">
    <property type="component" value="Chromosome"/>
</dbReference>
<accession>A0A9Q7AM19</accession>
<evidence type="ECO:0000259" key="2">
    <source>
        <dbReference type="Pfam" id="PF03061"/>
    </source>
</evidence>
<dbReference type="PANTHER" id="PTHR47260">
    <property type="entry name" value="UPF0644 PROTEIN PB2B4.06"/>
    <property type="match status" value="1"/>
</dbReference>
<sequence>MERLPNSSGCFVCGTREENPQGLAVSIFWDEEARQTVIPIEASSGWCGYHGVIHGGIQVALADDAMAWAIRRGEGIWSVTAHMEATYRRPVKIDSPCRVLGRVVCRRGRKITTEAEIVDDEGEILAQFKALFVQMDEESLRS</sequence>
<evidence type="ECO:0000256" key="1">
    <source>
        <dbReference type="ARBA" id="ARBA00022801"/>
    </source>
</evidence>
<evidence type="ECO:0000313" key="3">
    <source>
        <dbReference type="EMBL" id="QTX31873.1"/>
    </source>
</evidence>
<dbReference type="InterPro" id="IPR029069">
    <property type="entry name" value="HotDog_dom_sf"/>
</dbReference>
<protein>
    <submittedName>
        <fullName evidence="3">PaaI family thioesterase</fullName>
    </submittedName>
</protein>
<dbReference type="Pfam" id="PF03061">
    <property type="entry name" value="4HBT"/>
    <property type="match status" value="1"/>
</dbReference>
<name>A0A9Q7AM19_9BACT</name>
<organism evidence="3 4">
    <name type="scientific">Aminithiophilus ramosus</name>
    <dbReference type="NCBI Taxonomy" id="3029084"/>
    <lineage>
        <taxon>Bacteria</taxon>
        <taxon>Thermotogati</taxon>
        <taxon>Synergistota</taxon>
        <taxon>Synergistia</taxon>
        <taxon>Synergistales</taxon>
        <taxon>Aminithiophilaceae</taxon>
        <taxon>Aminithiophilus</taxon>
    </lineage>
</organism>
<dbReference type="KEGG" id="aram:KAR29_11130"/>
<dbReference type="RefSeq" id="WP_274373065.1">
    <property type="nucleotide sequence ID" value="NZ_CP072943.1"/>
</dbReference>
<keyword evidence="4" id="KW-1185">Reference proteome</keyword>
<dbReference type="EMBL" id="CP072943">
    <property type="protein sequence ID" value="QTX31873.1"/>
    <property type="molecule type" value="Genomic_DNA"/>
</dbReference>
<dbReference type="GO" id="GO:0016289">
    <property type="term" value="F:acyl-CoA hydrolase activity"/>
    <property type="evidence" value="ECO:0007669"/>
    <property type="project" value="UniProtKB-ARBA"/>
</dbReference>